<proteinExistence type="predicted"/>
<dbReference type="EMBL" id="AWFG01000014">
    <property type="protein sequence ID" value="KCZ59561.1"/>
    <property type="molecule type" value="Genomic_DNA"/>
</dbReference>
<feature type="transmembrane region" description="Helical" evidence="1">
    <location>
        <begin position="45"/>
        <end position="68"/>
    </location>
</feature>
<name>A0A062UPT6_9PROT</name>
<gene>
    <name evidence="2" type="ORF">HY30_14090</name>
</gene>
<evidence type="ECO:0000313" key="2">
    <source>
        <dbReference type="EMBL" id="KCZ59561.1"/>
    </source>
</evidence>
<keyword evidence="1" id="KW-0472">Membrane</keyword>
<accession>A0A062UPT6</accession>
<organism evidence="2 3">
    <name type="scientific">Hyphomonas chukchiensis</name>
    <dbReference type="NCBI Taxonomy" id="1280947"/>
    <lineage>
        <taxon>Bacteria</taxon>
        <taxon>Pseudomonadati</taxon>
        <taxon>Pseudomonadota</taxon>
        <taxon>Alphaproteobacteria</taxon>
        <taxon>Hyphomonadales</taxon>
        <taxon>Hyphomonadaceae</taxon>
        <taxon>Hyphomonas</taxon>
    </lineage>
</organism>
<reference evidence="2 3" key="1">
    <citation type="journal article" date="2014" name="Antonie Van Leeuwenhoek">
        <title>Hyphomonas beringensis sp. nov. and Hyphomonas chukchiensis sp. nov., isolated from surface seawater of the Bering Sea and Chukchi Sea.</title>
        <authorList>
            <person name="Li C."/>
            <person name="Lai Q."/>
            <person name="Li G."/>
            <person name="Dong C."/>
            <person name="Wang J."/>
            <person name="Liao Y."/>
            <person name="Shao Z."/>
        </authorList>
    </citation>
    <scope>NUCLEOTIDE SEQUENCE [LARGE SCALE GENOMIC DNA]</scope>
    <source>
        <strain evidence="2 3">BH-BN04-4</strain>
    </source>
</reference>
<evidence type="ECO:0000313" key="3">
    <source>
        <dbReference type="Proteomes" id="UP000027190"/>
    </source>
</evidence>
<comment type="caution">
    <text evidence="2">The sequence shown here is derived from an EMBL/GenBank/DDBJ whole genome shotgun (WGS) entry which is preliminary data.</text>
</comment>
<feature type="transmembrane region" description="Helical" evidence="1">
    <location>
        <begin position="12"/>
        <end position="33"/>
    </location>
</feature>
<dbReference type="eggNOG" id="ENOG50304FM">
    <property type="taxonomic scope" value="Bacteria"/>
</dbReference>
<protein>
    <submittedName>
        <fullName evidence="2">Uncharacterized protein</fullName>
    </submittedName>
</protein>
<dbReference type="AlphaFoldDB" id="A0A062UPT6"/>
<dbReference type="PATRIC" id="fig|1280947.3.peg.1145"/>
<keyword evidence="1" id="KW-0812">Transmembrane</keyword>
<evidence type="ECO:0000256" key="1">
    <source>
        <dbReference type="SAM" id="Phobius"/>
    </source>
</evidence>
<keyword evidence="3" id="KW-1185">Reference proteome</keyword>
<sequence length="98" mass="10398">MTLGAVKLATVILGLALLMAALFVLLGALLALFNGHVIMALTRLAFGFALIIFLFVTVRLLGEILAALHRLNDRLAILGDDIRTTSRVASAPPETDGE</sequence>
<dbReference type="Proteomes" id="UP000027190">
    <property type="component" value="Unassembled WGS sequence"/>
</dbReference>
<dbReference type="STRING" id="1280947.HY30_14090"/>
<keyword evidence="1" id="KW-1133">Transmembrane helix</keyword>